<evidence type="ECO:0000313" key="19">
    <source>
        <dbReference type="EMBL" id="HIV04442.1"/>
    </source>
</evidence>
<comment type="similarity">
    <text evidence="3 15">Belongs to the anaerobic coproporphyrinogen-III oxidase family.</text>
</comment>
<feature type="binding site" evidence="16">
    <location>
        <position position="144"/>
    </location>
    <ligand>
        <name>S-adenosyl-L-methionine</name>
        <dbReference type="ChEBI" id="CHEBI:59789"/>
        <label>1</label>
    </ligand>
</feature>
<comment type="caution">
    <text evidence="19">The sequence shown here is derived from an EMBL/GenBank/DDBJ whole genome shotgun (WGS) entry which is preliminary data.</text>
</comment>
<evidence type="ECO:0000256" key="3">
    <source>
        <dbReference type="ARBA" id="ARBA00005493"/>
    </source>
</evidence>
<accession>A0A9D1NJN8</accession>
<feature type="binding site" evidence="16">
    <location>
        <begin position="112"/>
        <end position="113"/>
    </location>
    <ligand>
        <name>S-adenosyl-L-methionine</name>
        <dbReference type="ChEBI" id="CHEBI:59789"/>
        <label>2</label>
    </ligand>
</feature>
<feature type="binding site" evidence="16">
    <location>
        <begin position="66"/>
        <end position="68"/>
    </location>
    <ligand>
        <name>S-adenosyl-L-methionine</name>
        <dbReference type="ChEBI" id="CHEBI:59789"/>
        <label>2</label>
    </ligand>
</feature>
<dbReference type="GO" id="GO:0051989">
    <property type="term" value="F:coproporphyrinogen dehydrogenase activity"/>
    <property type="evidence" value="ECO:0007669"/>
    <property type="project" value="UniProtKB-EC"/>
</dbReference>
<feature type="binding site" evidence="16">
    <location>
        <position position="171"/>
    </location>
    <ligand>
        <name>S-adenosyl-L-methionine</name>
        <dbReference type="ChEBI" id="CHEBI:59789"/>
        <label>2</label>
    </ligand>
</feature>
<reference evidence="19" key="2">
    <citation type="journal article" date="2021" name="PeerJ">
        <title>Extensive microbial diversity within the chicken gut microbiome revealed by metagenomics and culture.</title>
        <authorList>
            <person name="Gilroy R."/>
            <person name="Ravi A."/>
            <person name="Getino M."/>
            <person name="Pursley I."/>
            <person name="Horton D.L."/>
            <person name="Alikhan N.F."/>
            <person name="Baker D."/>
            <person name="Gharbi K."/>
            <person name="Hall N."/>
            <person name="Watson M."/>
            <person name="Adriaenssens E.M."/>
            <person name="Foster-Nyarko E."/>
            <person name="Jarju S."/>
            <person name="Secka A."/>
            <person name="Antonio M."/>
            <person name="Oren A."/>
            <person name="Chaudhuri R.R."/>
            <person name="La Ragione R."/>
            <person name="Hildebrand F."/>
            <person name="Pallen M.J."/>
        </authorList>
    </citation>
    <scope>NUCLEOTIDE SEQUENCE</scope>
    <source>
        <strain evidence="19">10669</strain>
    </source>
</reference>
<dbReference type="GO" id="GO:0004109">
    <property type="term" value="F:coproporphyrinogen oxidase activity"/>
    <property type="evidence" value="ECO:0007669"/>
    <property type="project" value="InterPro"/>
</dbReference>
<evidence type="ECO:0000256" key="5">
    <source>
        <dbReference type="ARBA" id="ARBA00022485"/>
    </source>
</evidence>
<feature type="binding site" evidence="16">
    <location>
        <position position="183"/>
    </location>
    <ligand>
        <name>S-adenosyl-L-methionine</name>
        <dbReference type="ChEBI" id="CHEBI:59789"/>
        <label>2</label>
    </ligand>
</feature>
<feature type="binding site" evidence="16">
    <location>
        <position position="329"/>
    </location>
    <ligand>
        <name>S-adenosyl-L-methionine</name>
        <dbReference type="ChEBI" id="CHEBI:59789"/>
        <label>1</label>
    </ligand>
</feature>
<dbReference type="NCBIfam" id="TIGR00538">
    <property type="entry name" value="hemN"/>
    <property type="match status" value="1"/>
</dbReference>
<keyword evidence="7 15" id="KW-0949">S-adenosyl-L-methionine</keyword>
<evidence type="ECO:0000256" key="11">
    <source>
        <dbReference type="ARBA" id="ARBA00023014"/>
    </source>
</evidence>
<keyword evidence="9 15" id="KW-0560">Oxidoreductase</keyword>
<dbReference type="SFLD" id="SFLDS00029">
    <property type="entry name" value="Radical_SAM"/>
    <property type="match status" value="1"/>
</dbReference>
<dbReference type="Pfam" id="PF06969">
    <property type="entry name" value="HemN_C"/>
    <property type="match status" value="1"/>
</dbReference>
<keyword evidence="11 15" id="KW-0411">Iron-sulfur</keyword>
<evidence type="ECO:0000259" key="18">
    <source>
        <dbReference type="PROSITE" id="PS51918"/>
    </source>
</evidence>
<evidence type="ECO:0000256" key="8">
    <source>
        <dbReference type="ARBA" id="ARBA00022723"/>
    </source>
</evidence>
<evidence type="ECO:0000256" key="14">
    <source>
        <dbReference type="ARBA" id="ARBA00048321"/>
    </source>
</evidence>
<feature type="binding site" evidence="17">
    <location>
        <position position="64"/>
    </location>
    <ligand>
        <name>[4Fe-4S] cluster</name>
        <dbReference type="ChEBI" id="CHEBI:49883"/>
        <note>4Fe-4S-S-AdoMet</note>
    </ligand>
</feature>
<feature type="domain" description="Radical SAM core" evidence="18">
    <location>
        <begin position="45"/>
        <end position="280"/>
    </location>
</feature>
<evidence type="ECO:0000256" key="7">
    <source>
        <dbReference type="ARBA" id="ARBA00022691"/>
    </source>
</evidence>
<proteinExistence type="inferred from homology"/>
<comment type="pathway">
    <text evidence="2 15">Porphyrin-containing compound metabolism; protoporphyrin-IX biosynthesis; protoporphyrinogen-IX from coproporphyrinogen-III (AdoMet route): step 1/1.</text>
</comment>
<dbReference type="InterPro" id="IPR004558">
    <property type="entry name" value="Coprogen_oxidase_HemN"/>
</dbReference>
<dbReference type="Pfam" id="PF04055">
    <property type="entry name" value="Radical_SAM"/>
    <property type="match status" value="1"/>
</dbReference>
<dbReference type="InterPro" id="IPR010723">
    <property type="entry name" value="HemN_C"/>
</dbReference>
<evidence type="ECO:0000256" key="16">
    <source>
        <dbReference type="PIRSR" id="PIRSR000167-1"/>
    </source>
</evidence>
<dbReference type="InterPro" id="IPR007197">
    <property type="entry name" value="rSAM"/>
</dbReference>
<dbReference type="Gene3D" id="3.80.30.20">
    <property type="entry name" value="tm_1862 like domain"/>
    <property type="match status" value="1"/>
</dbReference>
<keyword evidence="10 15" id="KW-0408">Iron</keyword>
<evidence type="ECO:0000256" key="2">
    <source>
        <dbReference type="ARBA" id="ARBA00004785"/>
    </source>
</evidence>
<dbReference type="EC" id="1.3.98.3" evidence="15"/>
<keyword evidence="12 15" id="KW-0627">Porphyrin biosynthesis</keyword>
<comment type="cofactor">
    <cofactor evidence="15 17">
        <name>[4Fe-4S] cluster</name>
        <dbReference type="ChEBI" id="CHEBI:49883"/>
    </cofactor>
    <text evidence="15 17">Binds 1 [4Fe-4S] cluster. The cluster is coordinated with 3 cysteines and an exchangeable S-adenosyl-L-methionine.</text>
</comment>
<evidence type="ECO:0000256" key="9">
    <source>
        <dbReference type="ARBA" id="ARBA00023002"/>
    </source>
</evidence>
<feature type="binding site" evidence="17">
    <location>
        <position position="67"/>
    </location>
    <ligand>
        <name>[4Fe-4S] cluster</name>
        <dbReference type="ChEBI" id="CHEBI:49883"/>
        <note>4Fe-4S-S-AdoMet</note>
    </ligand>
</feature>
<dbReference type="GO" id="GO:0046872">
    <property type="term" value="F:metal ion binding"/>
    <property type="evidence" value="ECO:0007669"/>
    <property type="project" value="UniProtKB-KW"/>
</dbReference>
<feature type="binding site" evidence="16">
    <location>
        <position position="242"/>
    </location>
    <ligand>
        <name>S-adenosyl-L-methionine</name>
        <dbReference type="ChEBI" id="CHEBI:59789"/>
        <label>2</label>
    </ligand>
</feature>
<keyword evidence="8 15" id="KW-0479">Metal-binding</keyword>
<evidence type="ECO:0000256" key="15">
    <source>
        <dbReference type="PIRNR" id="PIRNR000167"/>
    </source>
</evidence>
<evidence type="ECO:0000313" key="20">
    <source>
        <dbReference type="Proteomes" id="UP000886812"/>
    </source>
</evidence>
<reference evidence="19" key="1">
    <citation type="submission" date="2020-10" db="EMBL/GenBank/DDBJ databases">
        <authorList>
            <person name="Gilroy R."/>
        </authorList>
    </citation>
    <scope>NUCLEOTIDE SEQUENCE</scope>
    <source>
        <strain evidence="19">10669</strain>
    </source>
</reference>
<evidence type="ECO:0000256" key="17">
    <source>
        <dbReference type="PIRSR" id="PIRSR000167-2"/>
    </source>
</evidence>
<dbReference type="PROSITE" id="PS51918">
    <property type="entry name" value="RADICAL_SAM"/>
    <property type="match status" value="1"/>
</dbReference>
<feature type="binding site" evidence="16">
    <location>
        <position position="208"/>
    </location>
    <ligand>
        <name>S-adenosyl-L-methionine</name>
        <dbReference type="ChEBI" id="CHEBI:59789"/>
        <label>2</label>
    </ligand>
</feature>
<dbReference type="Proteomes" id="UP000886812">
    <property type="component" value="Unassembled WGS sequence"/>
</dbReference>
<evidence type="ECO:0000256" key="1">
    <source>
        <dbReference type="ARBA" id="ARBA00004496"/>
    </source>
</evidence>
<dbReference type="GO" id="GO:0051539">
    <property type="term" value="F:4 iron, 4 sulfur cluster binding"/>
    <property type="evidence" value="ECO:0007669"/>
    <property type="project" value="UniProtKB-KW"/>
</dbReference>
<evidence type="ECO:0000256" key="10">
    <source>
        <dbReference type="ARBA" id="ARBA00023004"/>
    </source>
</evidence>
<evidence type="ECO:0000256" key="13">
    <source>
        <dbReference type="ARBA" id="ARBA00024295"/>
    </source>
</evidence>
<sequence>MNVDFDLVKKYNVPGPRYTSYPTALQFRADIPADELLRVMREDVAAGGNAVSVYVHIPFCRALCWYCGCTNVPATGPEAADRYLDALEKEIALRRKALGENLLLRQLHFGGGTPSALTPAQIDRLAAMLREAFSFAEDAEISVEIDPRTASPDVVDAFRRLGCSRASLGVQDLDEKVQLAIRRVQPEKTVRDAVALLRERGFRSVNFDLIYGLPHQTAESCSRTIDAVLALSPDRLSVFSYAHVPWIKPQQKLLEKTGAFPSPDEKLGLFKLFTERLTRAGYVCIGMDHFAKADDELARAQRERRLQRNFEGYSTHAGLPIVGLGMSSISQSARSFSQNEKTLETYEAALAAGTLPVVKGLILSEEDCRRREIIMRVMCDLELDFDALGKKFGCAFAEKYAPELEKLKPLAADGLVEFRGNSLRVTPTGRLFIRNIAMAFDTYFSPSAAGTRHSRTV</sequence>
<dbReference type="InterPro" id="IPR058240">
    <property type="entry name" value="rSAM_sf"/>
</dbReference>
<dbReference type="CDD" id="cd01335">
    <property type="entry name" value="Radical_SAM"/>
    <property type="match status" value="1"/>
</dbReference>
<dbReference type="PANTHER" id="PTHR13932">
    <property type="entry name" value="COPROPORPHYRINIGEN III OXIDASE"/>
    <property type="match status" value="1"/>
</dbReference>
<dbReference type="GO" id="GO:0006782">
    <property type="term" value="P:protoporphyrinogen IX biosynthetic process"/>
    <property type="evidence" value="ECO:0007669"/>
    <property type="project" value="TreeGrafter"/>
</dbReference>
<comment type="catalytic activity">
    <reaction evidence="14 15">
        <text>coproporphyrinogen III + 2 S-adenosyl-L-methionine = protoporphyrinogen IX + 2 5'-deoxyadenosine + 2 L-methionine + 2 CO2</text>
        <dbReference type="Rhea" id="RHEA:15425"/>
        <dbReference type="ChEBI" id="CHEBI:16526"/>
        <dbReference type="ChEBI" id="CHEBI:17319"/>
        <dbReference type="ChEBI" id="CHEBI:57307"/>
        <dbReference type="ChEBI" id="CHEBI:57309"/>
        <dbReference type="ChEBI" id="CHEBI:57844"/>
        <dbReference type="ChEBI" id="CHEBI:59789"/>
        <dbReference type="EC" id="1.3.98.3"/>
    </reaction>
</comment>
<protein>
    <recommendedName>
        <fullName evidence="15">Coproporphyrinogen-III oxidase</fullName>
        <ecNumber evidence="15">1.3.98.3</ecNumber>
    </recommendedName>
</protein>
<dbReference type="EMBL" id="DVOG01000125">
    <property type="protein sequence ID" value="HIV04442.1"/>
    <property type="molecule type" value="Genomic_DNA"/>
</dbReference>
<dbReference type="AlphaFoldDB" id="A0A9D1NJN8"/>
<dbReference type="SMART" id="SM00729">
    <property type="entry name" value="Elp3"/>
    <property type="match status" value="1"/>
</dbReference>
<evidence type="ECO:0000256" key="12">
    <source>
        <dbReference type="ARBA" id="ARBA00023244"/>
    </source>
</evidence>
<evidence type="ECO:0000256" key="4">
    <source>
        <dbReference type="ARBA" id="ARBA00011245"/>
    </source>
</evidence>
<dbReference type="InterPro" id="IPR006638">
    <property type="entry name" value="Elp3/MiaA/NifB-like_rSAM"/>
</dbReference>
<dbReference type="SFLD" id="SFLDG01065">
    <property type="entry name" value="anaerobic_coproporphyrinogen-I"/>
    <property type="match status" value="1"/>
</dbReference>
<dbReference type="SUPFAM" id="SSF102114">
    <property type="entry name" value="Radical SAM enzymes"/>
    <property type="match status" value="1"/>
</dbReference>
<dbReference type="PANTHER" id="PTHR13932:SF6">
    <property type="entry name" value="OXYGEN-INDEPENDENT COPROPORPHYRINOGEN III OXIDASE"/>
    <property type="match status" value="1"/>
</dbReference>
<keyword evidence="5 15" id="KW-0004">4Fe-4S</keyword>
<dbReference type="PIRSF" id="PIRSF000167">
    <property type="entry name" value="HemN"/>
    <property type="match status" value="1"/>
</dbReference>
<comment type="subcellular location">
    <subcellularLocation>
        <location evidence="1 15">Cytoplasm</location>
    </subcellularLocation>
</comment>
<feature type="binding site" evidence="16">
    <location>
        <position position="111"/>
    </location>
    <ligand>
        <name>S-adenosyl-L-methionine</name>
        <dbReference type="ChEBI" id="CHEBI:59789"/>
        <label>1</label>
    </ligand>
</feature>
<dbReference type="InterPro" id="IPR023404">
    <property type="entry name" value="rSAM_horseshoe"/>
</dbReference>
<dbReference type="FunFam" id="1.10.10.920:FF:000001">
    <property type="entry name" value="Coproporphyrinogen-III oxidase"/>
    <property type="match status" value="1"/>
</dbReference>
<dbReference type="GO" id="GO:0005737">
    <property type="term" value="C:cytoplasm"/>
    <property type="evidence" value="ECO:0007669"/>
    <property type="project" value="UniProtKB-SubCell"/>
</dbReference>
<comment type="subunit">
    <text evidence="4">Monomer.</text>
</comment>
<organism evidence="19 20">
    <name type="scientific">Candidatus Spyradosoma merdigallinarum</name>
    <dbReference type="NCBI Taxonomy" id="2840950"/>
    <lineage>
        <taxon>Bacteria</taxon>
        <taxon>Pseudomonadati</taxon>
        <taxon>Verrucomicrobiota</taxon>
        <taxon>Opitutia</taxon>
        <taxon>Opitutia incertae sedis</taxon>
        <taxon>Candidatus Spyradosoma</taxon>
    </lineage>
</organism>
<feature type="binding site" evidence="17">
    <location>
        <position position="60"/>
    </location>
    <ligand>
        <name>[4Fe-4S] cluster</name>
        <dbReference type="ChEBI" id="CHEBI:49883"/>
        <note>4Fe-4S-S-AdoMet</note>
    </ligand>
</feature>
<gene>
    <name evidence="19" type="primary">hemN</name>
    <name evidence="19" type="ORF">IAC75_04750</name>
</gene>
<dbReference type="InterPro" id="IPR034505">
    <property type="entry name" value="Coproporphyrinogen-III_oxidase"/>
</dbReference>
<comment type="function">
    <text evidence="13">Involved in the heme biosynthesis. Catalyzes the anaerobic oxidative decarboxylation of propionate groups of rings A and B of coproporphyrinogen III to yield the vinyl groups in protoporphyrinogen IX.</text>
</comment>
<dbReference type="Gene3D" id="1.10.10.920">
    <property type="match status" value="1"/>
</dbReference>
<feature type="binding site" evidence="16">
    <location>
        <position position="54"/>
    </location>
    <ligand>
        <name>S-adenosyl-L-methionine</name>
        <dbReference type="ChEBI" id="CHEBI:59789"/>
        <label>1</label>
    </ligand>
</feature>
<evidence type="ECO:0000256" key="6">
    <source>
        <dbReference type="ARBA" id="ARBA00022490"/>
    </source>
</evidence>
<name>A0A9D1NJN8_9BACT</name>
<keyword evidence="6 15" id="KW-0963">Cytoplasm</keyword>